<feature type="region of interest" description="Disordered" evidence="1">
    <location>
        <begin position="400"/>
        <end position="477"/>
    </location>
</feature>
<dbReference type="AlphaFoldDB" id="A0A1B6LHS7"/>
<feature type="compositionally biased region" description="Low complexity" evidence="1">
    <location>
        <begin position="1"/>
        <end position="25"/>
    </location>
</feature>
<feature type="region of interest" description="Disordered" evidence="1">
    <location>
        <begin position="1"/>
        <end position="211"/>
    </location>
</feature>
<feature type="compositionally biased region" description="Basic and acidic residues" evidence="1">
    <location>
        <begin position="291"/>
        <end position="319"/>
    </location>
</feature>
<feature type="compositionally biased region" description="Low complexity" evidence="1">
    <location>
        <begin position="335"/>
        <end position="348"/>
    </location>
</feature>
<proteinExistence type="predicted"/>
<organism evidence="2">
    <name type="scientific">Graphocephala atropunctata</name>
    <dbReference type="NCBI Taxonomy" id="36148"/>
    <lineage>
        <taxon>Eukaryota</taxon>
        <taxon>Metazoa</taxon>
        <taxon>Ecdysozoa</taxon>
        <taxon>Arthropoda</taxon>
        <taxon>Hexapoda</taxon>
        <taxon>Insecta</taxon>
        <taxon>Pterygota</taxon>
        <taxon>Neoptera</taxon>
        <taxon>Paraneoptera</taxon>
        <taxon>Hemiptera</taxon>
        <taxon>Auchenorrhyncha</taxon>
        <taxon>Membracoidea</taxon>
        <taxon>Cicadellidae</taxon>
        <taxon>Cicadellinae</taxon>
        <taxon>Cicadellini</taxon>
        <taxon>Graphocephala</taxon>
    </lineage>
</organism>
<feature type="non-terminal residue" evidence="2">
    <location>
        <position position="577"/>
    </location>
</feature>
<accession>A0A1B6LHS7</accession>
<evidence type="ECO:0000256" key="1">
    <source>
        <dbReference type="SAM" id="MobiDB-lite"/>
    </source>
</evidence>
<feature type="region of interest" description="Disordered" evidence="1">
    <location>
        <begin position="240"/>
        <end position="348"/>
    </location>
</feature>
<protein>
    <submittedName>
        <fullName evidence="2">Uncharacterized protein</fullName>
    </submittedName>
</protein>
<feature type="non-terminal residue" evidence="2">
    <location>
        <position position="1"/>
    </location>
</feature>
<feature type="compositionally biased region" description="Polar residues" evidence="1">
    <location>
        <begin position="252"/>
        <end position="261"/>
    </location>
</feature>
<evidence type="ECO:0000313" key="2">
    <source>
        <dbReference type="EMBL" id="JAT23266.1"/>
    </source>
</evidence>
<feature type="compositionally biased region" description="Basic and acidic residues" evidence="1">
    <location>
        <begin position="439"/>
        <end position="450"/>
    </location>
</feature>
<feature type="compositionally biased region" description="Pro residues" evidence="1">
    <location>
        <begin position="37"/>
        <end position="54"/>
    </location>
</feature>
<feature type="compositionally biased region" description="Basic residues" evidence="1">
    <location>
        <begin position="497"/>
        <end position="507"/>
    </location>
</feature>
<feature type="compositionally biased region" description="Polar residues" evidence="1">
    <location>
        <begin position="99"/>
        <end position="112"/>
    </location>
</feature>
<name>A0A1B6LHS7_9HEMI</name>
<reference evidence="2" key="1">
    <citation type="submission" date="2015-11" db="EMBL/GenBank/DDBJ databases">
        <title>De novo transcriptome assembly of four potential Pierce s Disease insect vectors from Arizona vineyards.</title>
        <authorList>
            <person name="Tassone E.E."/>
        </authorList>
    </citation>
    <scope>NUCLEOTIDE SEQUENCE</scope>
</reference>
<gene>
    <name evidence="2" type="ORF">g.46001</name>
</gene>
<feature type="region of interest" description="Disordered" evidence="1">
    <location>
        <begin position="492"/>
        <end position="556"/>
    </location>
</feature>
<dbReference type="EMBL" id="GEBQ01016711">
    <property type="protein sequence ID" value="JAT23266.1"/>
    <property type="molecule type" value="Transcribed_RNA"/>
</dbReference>
<sequence>PRPQSSSGLLERQSSSSPSASEAAPVPAPTINGVCNPPTPAETPEAPSDPPPLPDVVVLPSRPSSILKKKSLDETSSTPPPTAAFGKPVSILKRKTSQEEGSTTSQPVTFSPSVVEPAARRQGILKKHCSLDEGSGRAGALSRRSASPDKPILRQQRRSSLEDLRRRTHSPEPQSILKRKTSRDEAVEASATSEPQGILKRKTSTTSTGSMHVTIAESVILAVAGEDSLGDDHVRPILKKKTSLCEEPPGLSSLTGDSGQGSEPPRPILKKKSSSETDDGEEKPMKPILKSRRDSGRVSEGRNSFTDHETQEVRADERPLQNGIDLGDEPPSTLSARAESSSPERSVVVRRVAKSEDADFLLKRRSLDSCVRFKDDQGEGSHSRTSLSVAERIMNMESFLASEGQRPRSLSPTQISGAVPRRRDRERFRTQPVTVQELNDSRSWSREEKVTQAADPELGMEEQEEQPHALTRSDSVSARASLFEAHLKQIEDEAKPKRAIRGSAARRVKLDPSRFQTQPVTQCEVEEAKRASSSETTKPSSDGEDDPNEPSKLSLAERVQLFNRKMVNERGVSRSAR</sequence>